<gene>
    <name evidence="2" type="ORF">VHP8226_03245</name>
</gene>
<keyword evidence="1" id="KW-0472">Membrane</keyword>
<keyword evidence="3" id="KW-1185">Reference proteome</keyword>
<evidence type="ECO:0000313" key="3">
    <source>
        <dbReference type="Proteomes" id="UP000838160"/>
    </source>
</evidence>
<keyword evidence="1" id="KW-1133">Transmembrane helix</keyword>
<organism evidence="2 3">
    <name type="scientific">Vibrio hippocampi</name>
    <dbReference type="NCBI Taxonomy" id="654686"/>
    <lineage>
        <taxon>Bacteria</taxon>
        <taxon>Pseudomonadati</taxon>
        <taxon>Pseudomonadota</taxon>
        <taxon>Gammaproteobacteria</taxon>
        <taxon>Vibrionales</taxon>
        <taxon>Vibrionaceae</taxon>
        <taxon>Vibrio</taxon>
    </lineage>
</organism>
<dbReference type="RefSeq" id="WP_237486084.1">
    <property type="nucleotide sequence ID" value="NZ_CAKLCM010000003.1"/>
</dbReference>
<protein>
    <recommendedName>
        <fullName evidence="4">Flp family type IVb pilin</fullName>
    </recommendedName>
</protein>
<evidence type="ECO:0008006" key="4">
    <source>
        <dbReference type="Google" id="ProtNLM"/>
    </source>
</evidence>
<evidence type="ECO:0000256" key="1">
    <source>
        <dbReference type="SAM" id="Phobius"/>
    </source>
</evidence>
<dbReference type="Proteomes" id="UP000838160">
    <property type="component" value="Unassembled WGS sequence"/>
</dbReference>
<proteinExistence type="predicted"/>
<keyword evidence="1" id="KW-0812">Transmembrane</keyword>
<dbReference type="InterPro" id="IPR007047">
    <property type="entry name" value="Flp_Fap"/>
</dbReference>
<feature type="transmembrane region" description="Helical" evidence="1">
    <location>
        <begin position="25"/>
        <end position="43"/>
    </location>
</feature>
<accession>A0ABM8ZLT4</accession>
<dbReference type="Pfam" id="PF04964">
    <property type="entry name" value="Flp_Fap"/>
    <property type="match status" value="1"/>
</dbReference>
<reference evidence="2" key="1">
    <citation type="submission" date="2021-12" db="EMBL/GenBank/DDBJ databases">
        <authorList>
            <person name="Rodrigo-Torres L."/>
            <person name="Arahal R. D."/>
            <person name="Lucena T."/>
        </authorList>
    </citation>
    <scope>NUCLEOTIDE SEQUENCE</scope>
    <source>
        <strain evidence="2">CECT 8226</strain>
    </source>
</reference>
<dbReference type="EMBL" id="CAKLCM010000003">
    <property type="protein sequence ID" value="CAH0529489.1"/>
    <property type="molecule type" value="Genomic_DNA"/>
</dbReference>
<evidence type="ECO:0000313" key="2">
    <source>
        <dbReference type="EMBL" id="CAH0529489.1"/>
    </source>
</evidence>
<comment type="caution">
    <text evidence="2">The sequence shown here is derived from an EMBL/GenBank/DDBJ whole genome shotgun (WGS) entry which is preliminary data.</text>
</comment>
<name>A0ABM8ZLT4_9VIBR</name>
<sequence>MITRLLVVSAKTVRNLRGDERGVTAIEYGLIAVAMAVVLGVALGSDGFLGQLSTAFSTVSTEISNVNTSATGGGGGGEVVPEE</sequence>